<dbReference type="Proteomes" id="UP000190229">
    <property type="component" value="Unassembled WGS sequence"/>
</dbReference>
<protein>
    <submittedName>
        <fullName evidence="2">Epimerase</fullName>
    </submittedName>
</protein>
<dbReference type="RefSeq" id="WP_079290150.1">
    <property type="nucleotide sequence ID" value="NZ_MWPS01000015.1"/>
</dbReference>
<feature type="domain" description="NAD-dependent epimerase/dehydratase" evidence="1">
    <location>
        <begin position="3"/>
        <end position="219"/>
    </location>
</feature>
<dbReference type="SUPFAM" id="SSF51735">
    <property type="entry name" value="NAD(P)-binding Rossmann-fold domains"/>
    <property type="match status" value="1"/>
</dbReference>
<accession>A0A1V4EUR3</accession>
<dbReference type="GO" id="GO:0004029">
    <property type="term" value="F:aldehyde dehydrogenase (NAD+) activity"/>
    <property type="evidence" value="ECO:0007669"/>
    <property type="project" value="TreeGrafter"/>
</dbReference>
<name>A0A1V4EUR3_9BACL</name>
<proteinExistence type="predicted"/>
<keyword evidence="3" id="KW-1185">Reference proteome</keyword>
<dbReference type="EMBL" id="MWPS01000015">
    <property type="protein sequence ID" value="OPG16687.1"/>
    <property type="molecule type" value="Genomic_DNA"/>
</dbReference>
<gene>
    <name evidence="2" type="ORF">B2M26_05375</name>
</gene>
<dbReference type="PANTHER" id="PTHR48079:SF6">
    <property type="entry name" value="NAD(P)-BINDING DOMAIN-CONTAINING PROTEIN-RELATED"/>
    <property type="match status" value="1"/>
</dbReference>
<evidence type="ECO:0000313" key="2">
    <source>
        <dbReference type="EMBL" id="OPG16687.1"/>
    </source>
</evidence>
<reference evidence="2 3" key="1">
    <citation type="submission" date="2017-02" db="EMBL/GenBank/DDBJ databases">
        <title>Draft genome of Acidibacillus ferrooxidans Huett2.</title>
        <authorList>
            <person name="Schopf S."/>
        </authorList>
    </citation>
    <scope>NUCLEOTIDE SEQUENCE [LARGE SCALE GENOMIC DNA]</scope>
    <source>
        <strain evidence="2 3">Huett2</strain>
    </source>
</reference>
<dbReference type="Pfam" id="PF01370">
    <property type="entry name" value="Epimerase"/>
    <property type="match status" value="1"/>
</dbReference>
<dbReference type="InterPro" id="IPR036291">
    <property type="entry name" value="NAD(P)-bd_dom_sf"/>
</dbReference>
<evidence type="ECO:0000313" key="3">
    <source>
        <dbReference type="Proteomes" id="UP000190229"/>
    </source>
</evidence>
<dbReference type="PANTHER" id="PTHR48079">
    <property type="entry name" value="PROTEIN YEEZ"/>
    <property type="match status" value="1"/>
</dbReference>
<dbReference type="GO" id="GO:0005737">
    <property type="term" value="C:cytoplasm"/>
    <property type="evidence" value="ECO:0007669"/>
    <property type="project" value="TreeGrafter"/>
</dbReference>
<evidence type="ECO:0000259" key="1">
    <source>
        <dbReference type="Pfam" id="PF01370"/>
    </source>
</evidence>
<sequence>MNVFVTGATGKVGSRFVRRLLQQGHHVKCLVRDIANAHWLQQLGAEVLEGDLLQTGSWGNTLQGTDAVVHLAAQFRGVDENTARRSNIDASIELAHAALRADVPRFIFTSTSLVYGAGNHSRPNHEDDLLRPTMPYPQTKVAAEEALLQLYRGQGLGLRIVRLGFVYGDSDPHITEFLPMMKNWNPAQRFHMVHHADVSQALHLAATVQGVDGRIYNVADDAPISVRELFQFHNSEVPQESNQQEFNPWQMVVDTTRIREELNYRPIFPSFLSAKYAGAL</sequence>
<dbReference type="InterPro" id="IPR051783">
    <property type="entry name" value="NAD(P)-dependent_oxidoreduct"/>
</dbReference>
<dbReference type="InterPro" id="IPR001509">
    <property type="entry name" value="Epimerase_deHydtase"/>
</dbReference>
<dbReference type="Gene3D" id="3.40.50.720">
    <property type="entry name" value="NAD(P)-binding Rossmann-like Domain"/>
    <property type="match status" value="1"/>
</dbReference>
<organism evidence="2 3">
    <name type="scientific">Ferroacidibacillus organovorans</name>
    <dbReference type="NCBI Taxonomy" id="1765683"/>
    <lineage>
        <taxon>Bacteria</taxon>
        <taxon>Bacillati</taxon>
        <taxon>Bacillota</taxon>
        <taxon>Bacilli</taxon>
        <taxon>Bacillales</taxon>
        <taxon>Alicyclobacillaceae</taxon>
        <taxon>Ferroacidibacillus</taxon>
    </lineage>
</organism>
<comment type="caution">
    <text evidence="2">The sequence shown here is derived from an EMBL/GenBank/DDBJ whole genome shotgun (WGS) entry which is preliminary data.</text>
</comment>
<dbReference type="AlphaFoldDB" id="A0A1V4EUR3"/>